<feature type="transmembrane region" description="Helical" evidence="6">
    <location>
        <begin position="7"/>
        <end position="28"/>
    </location>
</feature>
<comment type="subcellular location">
    <subcellularLocation>
        <location evidence="1">Membrane</location>
        <topology evidence="1">Multi-pass membrane protein</topology>
    </subcellularLocation>
</comment>
<accession>A0AA42W797</accession>
<dbReference type="InterPro" id="IPR000620">
    <property type="entry name" value="EamA_dom"/>
</dbReference>
<dbReference type="InterPro" id="IPR050638">
    <property type="entry name" value="AA-Vitamin_Transporters"/>
</dbReference>
<feature type="transmembrane region" description="Helical" evidence="6">
    <location>
        <begin position="96"/>
        <end position="115"/>
    </location>
</feature>
<keyword evidence="3 6" id="KW-0812">Transmembrane</keyword>
<evidence type="ECO:0000256" key="1">
    <source>
        <dbReference type="ARBA" id="ARBA00004141"/>
    </source>
</evidence>
<dbReference type="EMBL" id="JAOCKG010000002">
    <property type="protein sequence ID" value="MDH2049915.1"/>
    <property type="molecule type" value="Genomic_DNA"/>
</dbReference>
<evidence type="ECO:0000256" key="5">
    <source>
        <dbReference type="ARBA" id="ARBA00023136"/>
    </source>
</evidence>
<feature type="domain" description="EamA" evidence="7">
    <location>
        <begin position="16"/>
        <end position="138"/>
    </location>
</feature>
<feature type="transmembrane region" description="Helical" evidence="6">
    <location>
        <begin position="180"/>
        <end position="198"/>
    </location>
</feature>
<sequence length="302" mass="32407">MSFDRSTWTAYGSTTLFVLLWSGGAIFAKWGLSHASAFGFLLWRFILALAVLGAICLWRKRCLPERGTRKTVALTGLLLIGSYSICYLLALDHGITPGVLATLLGAQPILTLAVMERRYSPARLAGLFLALCGLVMVVYQSIGMARFSVAGMAFAFAALASMTAGAILQKRVKQAPMDVMPLQYTVSLALCLLFVPFQPIRVDWTVGFVVPLIWMGLVISVGATLLFYRMIQAGNLVNVTSLFYLVPAGTAALDYLILGNRLSALSLAGMGAILLGLMLVLRNPAAAVKPAPDKRPSAKTTA</sequence>
<organism evidence="8 9">
    <name type="scientific">Achromobacter marplatensis</name>
    <dbReference type="NCBI Taxonomy" id="470868"/>
    <lineage>
        <taxon>Bacteria</taxon>
        <taxon>Pseudomonadati</taxon>
        <taxon>Pseudomonadota</taxon>
        <taxon>Betaproteobacteria</taxon>
        <taxon>Burkholderiales</taxon>
        <taxon>Alcaligenaceae</taxon>
        <taxon>Achromobacter</taxon>
    </lineage>
</organism>
<dbReference type="SUPFAM" id="SSF103481">
    <property type="entry name" value="Multidrug resistance efflux transporter EmrE"/>
    <property type="match status" value="2"/>
</dbReference>
<feature type="transmembrane region" description="Helical" evidence="6">
    <location>
        <begin position="148"/>
        <end position="168"/>
    </location>
</feature>
<feature type="transmembrane region" description="Helical" evidence="6">
    <location>
        <begin position="40"/>
        <end position="59"/>
    </location>
</feature>
<evidence type="ECO:0000256" key="3">
    <source>
        <dbReference type="ARBA" id="ARBA00022692"/>
    </source>
</evidence>
<feature type="transmembrane region" description="Helical" evidence="6">
    <location>
        <begin position="264"/>
        <end position="281"/>
    </location>
</feature>
<reference evidence="8" key="1">
    <citation type="submission" date="2022-09" db="EMBL/GenBank/DDBJ databases">
        <title>Intensive care unit water sources are persistently colonized with multi-drug resistant bacteria and are the site of extensive horizontal gene transfer of antibiotic resistance genes.</title>
        <authorList>
            <person name="Diorio-Toth L."/>
        </authorList>
    </citation>
    <scope>NUCLEOTIDE SEQUENCE</scope>
    <source>
        <strain evidence="8">GD03676</strain>
    </source>
</reference>
<evidence type="ECO:0000256" key="6">
    <source>
        <dbReference type="SAM" id="Phobius"/>
    </source>
</evidence>
<feature type="domain" description="EamA" evidence="7">
    <location>
        <begin position="151"/>
        <end position="281"/>
    </location>
</feature>
<evidence type="ECO:0000256" key="2">
    <source>
        <dbReference type="ARBA" id="ARBA00007362"/>
    </source>
</evidence>
<proteinExistence type="inferred from homology"/>
<dbReference type="PANTHER" id="PTHR32322">
    <property type="entry name" value="INNER MEMBRANE TRANSPORTER"/>
    <property type="match status" value="1"/>
</dbReference>
<evidence type="ECO:0000313" key="8">
    <source>
        <dbReference type="EMBL" id="MDH2049915.1"/>
    </source>
</evidence>
<name>A0AA42W797_9BURK</name>
<dbReference type="RefSeq" id="WP_006227448.1">
    <property type="nucleotide sequence ID" value="NZ_ALJE01000045.1"/>
</dbReference>
<dbReference type="AlphaFoldDB" id="A0AA42W797"/>
<keyword evidence="4 6" id="KW-1133">Transmembrane helix</keyword>
<gene>
    <name evidence="8" type="ORF">N5K24_05890</name>
</gene>
<feature type="transmembrane region" description="Helical" evidence="6">
    <location>
        <begin position="71"/>
        <end position="90"/>
    </location>
</feature>
<evidence type="ECO:0000313" key="9">
    <source>
        <dbReference type="Proteomes" id="UP001161276"/>
    </source>
</evidence>
<keyword evidence="5 6" id="KW-0472">Membrane</keyword>
<dbReference type="Pfam" id="PF00892">
    <property type="entry name" value="EamA"/>
    <property type="match status" value="2"/>
</dbReference>
<dbReference type="Proteomes" id="UP001161276">
    <property type="component" value="Unassembled WGS sequence"/>
</dbReference>
<comment type="caution">
    <text evidence="8">The sequence shown here is derived from an EMBL/GenBank/DDBJ whole genome shotgun (WGS) entry which is preliminary data.</text>
</comment>
<dbReference type="InterPro" id="IPR037185">
    <property type="entry name" value="EmrE-like"/>
</dbReference>
<dbReference type="GO" id="GO:0016020">
    <property type="term" value="C:membrane"/>
    <property type="evidence" value="ECO:0007669"/>
    <property type="project" value="UniProtKB-SubCell"/>
</dbReference>
<feature type="transmembrane region" description="Helical" evidence="6">
    <location>
        <begin position="235"/>
        <end position="258"/>
    </location>
</feature>
<feature type="transmembrane region" description="Helical" evidence="6">
    <location>
        <begin position="204"/>
        <end position="228"/>
    </location>
</feature>
<evidence type="ECO:0000259" key="7">
    <source>
        <dbReference type="Pfam" id="PF00892"/>
    </source>
</evidence>
<protein>
    <submittedName>
        <fullName evidence="8">DMT family transporter</fullName>
    </submittedName>
</protein>
<feature type="transmembrane region" description="Helical" evidence="6">
    <location>
        <begin position="122"/>
        <end position="142"/>
    </location>
</feature>
<comment type="similarity">
    <text evidence="2">Belongs to the EamA transporter family.</text>
</comment>
<evidence type="ECO:0000256" key="4">
    <source>
        <dbReference type="ARBA" id="ARBA00022989"/>
    </source>
</evidence>
<dbReference type="PANTHER" id="PTHR32322:SF2">
    <property type="entry name" value="EAMA DOMAIN-CONTAINING PROTEIN"/>
    <property type="match status" value="1"/>
</dbReference>